<proteinExistence type="predicted"/>
<evidence type="ECO:0000256" key="1">
    <source>
        <dbReference type="SAM" id="MobiDB-lite"/>
    </source>
</evidence>
<reference evidence="2" key="1">
    <citation type="journal article" date="2020" name="Stud. Mycol.">
        <title>101 Dothideomycetes genomes: a test case for predicting lifestyles and emergence of pathogens.</title>
        <authorList>
            <person name="Haridas S."/>
            <person name="Albert R."/>
            <person name="Binder M."/>
            <person name="Bloem J."/>
            <person name="Labutti K."/>
            <person name="Salamov A."/>
            <person name="Andreopoulos B."/>
            <person name="Baker S."/>
            <person name="Barry K."/>
            <person name="Bills G."/>
            <person name="Bluhm B."/>
            <person name="Cannon C."/>
            <person name="Castanera R."/>
            <person name="Culley D."/>
            <person name="Daum C."/>
            <person name="Ezra D."/>
            <person name="Gonzalez J."/>
            <person name="Henrissat B."/>
            <person name="Kuo A."/>
            <person name="Liang C."/>
            <person name="Lipzen A."/>
            <person name="Lutzoni F."/>
            <person name="Magnuson J."/>
            <person name="Mondo S."/>
            <person name="Nolan M."/>
            <person name="Ohm R."/>
            <person name="Pangilinan J."/>
            <person name="Park H.-J."/>
            <person name="Ramirez L."/>
            <person name="Alfaro M."/>
            <person name="Sun H."/>
            <person name="Tritt A."/>
            <person name="Yoshinaga Y."/>
            <person name="Zwiers L.-H."/>
            <person name="Turgeon B."/>
            <person name="Goodwin S."/>
            <person name="Spatafora J."/>
            <person name="Crous P."/>
            <person name="Grigoriev I."/>
        </authorList>
    </citation>
    <scope>NUCLEOTIDE SEQUENCE</scope>
    <source>
        <strain evidence="2">ATCC 36951</strain>
    </source>
</reference>
<accession>A0A6A6CQ98</accession>
<name>A0A6A6CQ98_ZASCE</name>
<evidence type="ECO:0000313" key="2">
    <source>
        <dbReference type="EMBL" id="KAF2168002.1"/>
    </source>
</evidence>
<sequence>MATLDLGDQPDSLLFNLDPTAPPIRPAAGSPDQPDESVHRGSKQWRRDLGDPPSANTLKALQNSTANYTAFVNSDACEVPQQWIHEDINQPLTKQHLVATALEAVVWQVRDDPRGRTTWSEWTHFSCDCQAGSYGMCPIIRPVELEIKRTQPFTSIGSLKSNAACVTSSKQCSSGVRGAPVGVLFHFHCGGLALNTQILRSKEDLAMGIANAIVLYDKSKVQATKQRNRDVLLYYMRARIYYNIKPDESVRFRRDYG</sequence>
<keyword evidence="3" id="KW-1185">Reference proteome</keyword>
<dbReference type="AlphaFoldDB" id="A0A6A6CQ98"/>
<dbReference type="RefSeq" id="XP_033668891.1">
    <property type="nucleotide sequence ID" value="XM_033812342.1"/>
</dbReference>
<organism evidence="2 3">
    <name type="scientific">Zasmidium cellare ATCC 36951</name>
    <dbReference type="NCBI Taxonomy" id="1080233"/>
    <lineage>
        <taxon>Eukaryota</taxon>
        <taxon>Fungi</taxon>
        <taxon>Dikarya</taxon>
        <taxon>Ascomycota</taxon>
        <taxon>Pezizomycotina</taxon>
        <taxon>Dothideomycetes</taxon>
        <taxon>Dothideomycetidae</taxon>
        <taxon>Mycosphaerellales</taxon>
        <taxon>Mycosphaerellaceae</taxon>
        <taxon>Zasmidium</taxon>
    </lineage>
</organism>
<dbReference type="GeneID" id="54565614"/>
<gene>
    <name evidence="2" type="ORF">M409DRAFT_53337</name>
</gene>
<protein>
    <submittedName>
        <fullName evidence="2">Uncharacterized protein</fullName>
    </submittedName>
</protein>
<feature type="region of interest" description="Disordered" evidence="1">
    <location>
        <begin position="1"/>
        <end position="55"/>
    </location>
</feature>
<dbReference type="EMBL" id="ML993591">
    <property type="protein sequence ID" value="KAF2168002.1"/>
    <property type="molecule type" value="Genomic_DNA"/>
</dbReference>
<evidence type="ECO:0000313" key="3">
    <source>
        <dbReference type="Proteomes" id="UP000799537"/>
    </source>
</evidence>
<dbReference type="Proteomes" id="UP000799537">
    <property type="component" value="Unassembled WGS sequence"/>
</dbReference>